<feature type="non-terminal residue" evidence="1">
    <location>
        <position position="1"/>
    </location>
</feature>
<accession>A0A819WJC3</accession>
<reference evidence="1" key="1">
    <citation type="submission" date="2021-02" db="EMBL/GenBank/DDBJ databases">
        <authorList>
            <person name="Nowell W R."/>
        </authorList>
    </citation>
    <scope>NUCLEOTIDE SEQUENCE</scope>
</reference>
<comment type="caution">
    <text evidence="1">The sequence shown here is derived from an EMBL/GenBank/DDBJ whole genome shotgun (WGS) entry which is preliminary data.</text>
</comment>
<name>A0A819WJC3_9BILA</name>
<dbReference type="AlphaFoldDB" id="A0A819WJC3"/>
<evidence type="ECO:0000313" key="1">
    <source>
        <dbReference type="EMBL" id="CAF4125282.1"/>
    </source>
</evidence>
<dbReference type="Proteomes" id="UP000663823">
    <property type="component" value="Unassembled WGS sequence"/>
</dbReference>
<gene>
    <name evidence="1" type="ORF">OTI717_LOCUS35040</name>
</gene>
<sequence>YQTLSKTDDGREPILTAGFIHEVSNFIDSYPSD</sequence>
<protein>
    <submittedName>
        <fullName evidence="1">Uncharacterized protein</fullName>
    </submittedName>
</protein>
<proteinExistence type="predicted"/>
<organism evidence="1 2">
    <name type="scientific">Rotaria sordida</name>
    <dbReference type="NCBI Taxonomy" id="392033"/>
    <lineage>
        <taxon>Eukaryota</taxon>
        <taxon>Metazoa</taxon>
        <taxon>Spiralia</taxon>
        <taxon>Gnathifera</taxon>
        <taxon>Rotifera</taxon>
        <taxon>Eurotatoria</taxon>
        <taxon>Bdelloidea</taxon>
        <taxon>Philodinida</taxon>
        <taxon>Philodinidae</taxon>
        <taxon>Rotaria</taxon>
    </lineage>
</organism>
<dbReference type="EMBL" id="CAJOAX010013117">
    <property type="protein sequence ID" value="CAF4125282.1"/>
    <property type="molecule type" value="Genomic_DNA"/>
</dbReference>
<evidence type="ECO:0000313" key="2">
    <source>
        <dbReference type="Proteomes" id="UP000663823"/>
    </source>
</evidence>